<proteinExistence type="predicted"/>
<dbReference type="Proteomes" id="UP001187471">
    <property type="component" value="Unassembled WGS sequence"/>
</dbReference>
<evidence type="ECO:0000313" key="2">
    <source>
        <dbReference type="EMBL" id="KAK2980353.1"/>
    </source>
</evidence>
<protein>
    <submittedName>
        <fullName evidence="2">Uncharacterized protein</fullName>
    </submittedName>
</protein>
<keyword evidence="1" id="KW-0472">Membrane</keyword>
<organism evidence="2 3">
    <name type="scientific">Escallonia rubra</name>
    <dbReference type="NCBI Taxonomy" id="112253"/>
    <lineage>
        <taxon>Eukaryota</taxon>
        <taxon>Viridiplantae</taxon>
        <taxon>Streptophyta</taxon>
        <taxon>Embryophyta</taxon>
        <taxon>Tracheophyta</taxon>
        <taxon>Spermatophyta</taxon>
        <taxon>Magnoliopsida</taxon>
        <taxon>eudicotyledons</taxon>
        <taxon>Gunneridae</taxon>
        <taxon>Pentapetalae</taxon>
        <taxon>asterids</taxon>
        <taxon>campanulids</taxon>
        <taxon>Escalloniales</taxon>
        <taxon>Escalloniaceae</taxon>
        <taxon>Escallonia</taxon>
    </lineage>
</organism>
<keyword evidence="3" id="KW-1185">Reference proteome</keyword>
<keyword evidence="1" id="KW-1133">Transmembrane helix</keyword>
<dbReference type="AlphaFoldDB" id="A0AA88UF00"/>
<evidence type="ECO:0000313" key="3">
    <source>
        <dbReference type="Proteomes" id="UP001187471"/>
    </source>
</evidence>
<feature type="transmembrane region" description="Helical" evidence="1">
    <location>
        <begin position="91"/>
        <end position="116"/>
    </location>
</feature>
<comment type="caution">
    <text evidence="2">The sequence shown here is derived from an EMBL/GenBank/DDBJ whole genome shotgun (WGS) entry which is preliminary data.</text>
</comment>
<sequence length="117" mass="14075">MIWHVQNENFILDSTRIFMKAFHLLLSDASMLAKSEKNQRLFVFLGSHLESNWGSRWWRNWIGKRGILVVRYLMKPSLELRSYSKRKISNIWSFFLYIIWMIRSARTMIGNCLIAFL</sequence>
<dbReference type="EMBL" id="JAVXUO010001643">
    <property type="protein sequence ID" value="KAK2980353.1"/>
    <property type="molecule type" value="Genomic_DNA"/>
</dbReference>
<name>A0AA88UF00_9ASTE</name>
<accession>A0AA88UF00</accession>
<evidence type="ECO:0000256" key="1">
    <source>
        <dbReference type="SAM" id="Phobius"/>
    </source>
</evidence>
<keyword evidence="1" id="KW-0812">Transmembrane</keyword>
<reference evidence="2" key="1">
    <citation type="submission" date="2022-12" db="EMBL/GenBank/DDBJ databases">
        <title>Draft genome assemblies for two species of Escallonia (Escalloniales).</title>
        <authorList>
            <person name="Chanderbali A."/>
            <person name="Dervinis C."/>
            <person name="Anghel I."/>
            <person name="Soltis D."/>
            <person name="Soltis P."/>
            <person name="Zapata F."/>
        </authorList>
    </citation>
    <scope>NUCLEOTIDE SEQUENCE</scope>
    <source>
        <strain evidence="2">UCBG92.1500</strain>
        <tissue evidence="2">Leaf</tissue>
    </source>
</reference>
<gene>
    <name evidence="2" type="ORF">RJ640_029100</name>
</gene>